<accession>A0A1F7JMT9</accession>
<evidence type="ECO:0000313" key="1">
    <source>
        <dbReference type="EMBL" id="OGK56928.1"/>
    </source>
</evidence>
<dbReference type="AlphaFoldDB" id="A0A1F7JMT9"/>
<dbReference type="Proteomes" id="UP000176376">
    <property type="component" value="Unassembled WGS sequence"/>
</dbReference>
<name>A0A1F7JMT9_9BACT</name>
<dbReference type="GO" id="GO:0003677">
    <property type="term" value="F:DNA binding"/>
    <property type="evidence" value="ECO:0007669"/>
    <property type="project" value="InterPro"/>
</dbReference>
<dbReference type="Pfam" id="PF13413">
    <property type="entry name" value="HTH_25"/>
    <property type="match status" value="1"/>
</dbReference>
<dbReference type="InterPro" id="IPR013783">
    <property type="entry name" value="Ig-like_fold"/>
</dbReference>
<dbReference type="InterPro" id="IPR010982">
    <property type="entry name" value="Lambda_DNA-bd_dom_sf"/>
</dbReference>
<reference evidence="1 2" key="1">
    <citation type="journal article" date="2016" name="Nat. Commun.">
        <title>Thousands of microbial genomes shed light on interconnected biogeochemical processes in an aquifer system.</title>
        <authorList>
            <person name="Anantharaman K."/>
            <person name="Brown C.T."/>
            <person name="Hug L.A."/>
            <person name="Sharon I."/>
            <person name="Castelle C.J."/>
            <person name="Probst A.J."/>
            <person name="Thomas B.C."/>
            <person name="Singh A."/>
            <person name="Wilkins M.J."/>
            <person name="Karaoz U."/>
            <person name="Brodie E.L."/>
            <person name="Williams K.H."/>
            <person name="Hubbard S.S."/>
            <person name="Banfield J.F."/>
        </authorList>
    </citation>
    <scope>NUCLEOTIDE SEQUENCE [LARGE SCALE GENOMIC DNA]</scope>
</reference>
<protein>
    <recommendedName>
        <fullName evidence="3">HTH cro/C1-type domain-containing protein</fullName>
    </recommendedName>
</protein>
<proteinExistence type="predicted"/>
<dbReference type="InterPro" id="IPR050400">
    <property type="entry name" value="Bact_Cytoskel_RodZ"/>
</dbReference>
<dbReference type="PANTHER" id="PTHR34475:SF1">
    <property type="entry name" value="CYTOSKELETON PROTEIN RODZ"/>
    <property type="match status" value="1"/>
</dbReference>
<dbReference type="STRING" id="1802074.A3J15_00860"/>
<organism evidence="1 2">
    <name type="scientific">Candidatus Roizmanbacteria bacterium RIFCSPLOWO2_02_FULL_38_10</name>
    <dbReference type="NCBI Taxonomy" id="1802074"/>
    <lineage>
        <taxon>Bacteria</taxon>
        <taxon>Candidatus Roizmaniibacteriota</taxon>
    </lineage>
</organism>
<sequence length="207" mass="24169">MLTTGTILNKERTRRELSIETVEKKTRIRKKYLIAIENDDWTAFPSKTYILGIIKSYGKFLGLNGDKLTAFFRREYEKKEEIRFKKKVPKKYLTPNTKKAISTVMIIFTLLFIFYFGYQLKLLFSSPHVDILSPKKTVFSREEFIELIGKTDKETIITVNGEKIIPDKNSIFKTKVPLPEVVNKVIIEVTGANGRKTVLIKYYERKN</sequence>
<comment type="caution">
    <text evidence="1">The sequence shown here is derived from an EMBL/GenBank/DDBJ whole genome shotgun (WGS) entry which is preliminary data.</text>
</comment>
<dbReference type="Gene3D" id="1.10.260.40">
    <property type="entry name" value="lambda repressor-like DNA-binding domains"/>
    <property type="match status" value="1"/>
</dbReference>
<gene>
    <name evidence="1" type="ORF">A3J15_00860</name>
</gene>
<evidence type="ECO:0000313" key="2">
    <source>
        <dbReference type="Proteomes" id="UP000176376"/>
    </source>
</evidence>
<dbReference type="Gene3D" id="2.60.40.10">
    <property type="entry name" value="Immunoglobulins"/>
    <property type="match status" value="1"/>
</dbReference>
<dbReference type="EMBL" id="MGAY01000019">
    <property type="protein sequence ID" value="OGK56928.1"/>
    <property type="molecule type" value="Genomic_DNA"/>
</dbReference>
<evidence type="ECO:0008006" key="3">
    <source>
        <dbReference type="Google" id="ProtNLM"/>
    </source>
</evidence>
<dbReference type="PANTHER" id="PTHR34475">
    <property type="match status" value="1"/>
</dbReference>